<keyword evidence="1" id="KW-1133">Transmembrane helix</keyword>
<sequence length="117" mass="13712">MMNRNFNRGKKFAFFFPVAVLIALVLGYVVMFLWNLILPEAAHAGKLNYWQALGLLVLCRILFGNFGRGGGCKGRPGFGRGGRYMREKWHNMNPNERAKFRSEWRERCKQRNQRDSR</sequence>
<keyword evidence="3" id="KW-1185">Reference proteome</keyword>
<name>A0ABT4L596_9SPHI</name>
<evidence type="ECO:0000313" key="2">
    <source>
        <dbReference type="EMBL" id="MCZ4243080.1"/>
    </source>
</evidence>
<keyword evidence="1" id="KW-0812">Transmembrane</keyword>
<accession>A0ABT4L596</accession>
<evidence type="ECO:0008006" key="4">
    <source>
        <dbReference type="Google" id="ProtNLM"/>
    </source>
</evidence>
<reference evidence="2" key="1">
    <citation type="submission" date="2022-12" db="EMBL/GenBank/DDBJ databases">
        <title>Genome sequence of HCMS5-2.</title>
        <authorList>
            <person name="Woo H."/>
        </authorList>
    </citation>
    <scope>NUCLEOTIDE SEQUENCE</scope>
    <source>
        <strain evidence="2">HCMS5-2</strain>
    </source>
</reference>
<dbReference type="Proteomes" id="UP001144347">
    <property type="component" value="Unassembled WGS sequence"/>
</dbReference>
<proteinExistence type="predicted"/>
<evidence type="ECO:0000313" key="3">
    <source>
        <dbReference type="Proteomes" id="UP001144347"/>
    </source>
</evidence>
<comment type="caution">
    <text evidence="2">The sequence shown here is derived from an EMBL/GenBank/DDBJ whole genome shotgun (WGS) entry which is preliminary data.</text>
</comment>
<dbReference type="RefSeq" id="WP_269426154.1">
    <property type="nucleotide sequence ID" value="NZ_JAPWGM010000001.1"/>
</dbReference>
<evidence type="ECO:0000256" key="1">
    <source>
        <dbReference type="SAM" id="Phobius"/>
    </source>
</evidence>
<feature type="transmembrane region" description="Helical" evidence="1">
    <location>
        <begin position="12"/>
        <end position="37"/>
    </location>
</feature>
<gene>
    <name evidence="2" type="ORF">O0955_03615</name>
</gene>
<dbReference type="EMBL" id="JAPWGM010000001">
    <property type="protein sequence ID" value="MCZ4243080.1"/>
    <property type="molecule type" value="Genomic_DNA"/>
</dbReference>
<protein>
    <recommendedName>
        <fullName evidence="4">DUF4133 domain-containing protein</fullName>
    </recommendedName>
</protein>
<feature type="transmembrane region" description="Helical" evidence="1">
    <location>
        <begin position="49"/>
        <end position="66"/>
    </location>
</feature>
<organism evidence="2 3">
    <name type="scientific">Pedobacter punctiformis</name>
    <dbReference type="NCBI Taxonomy" id="3004097"/>
    <lineage>
        <taxon>Bacteria</taxon>
        <taxon>Pseudomonadati</taxon>
        <taxon>Bacteroidota</taxon>
        <taxon>Sphingobacteriia</taxon>
        <taxon>Sphingobacteriales</taxon>
        <taxon>Sphingobacteriaceae</taxon>
        <taxon>Pedobacter</taxon>
    </lineage>
</organism>
<keyword evidence="1" id="KW-0472">Membrane</keyword>